<dbReference type="RefSeq" id="WP_344718535.1">
    <property type="nucleotide sequence ID" value="NZ_BAAAYG010000003.1"/>
</dbReference>
<evidence type="ECO:0000313" key="4">
    <source>
        <dbReference type="Proteomes" id="UP001501736"/>
    </source>
</evidence>
<feature type="transmembrane region" description="Helical" evidence="2">
    <location>
        <begin position="63"/>
        <end position="87"/>
    </location>
</feature>
<evidence type="ECO:0000313" key="3">
    <source>
        <dbReference type="EMBL" id="GAA3282087.1"/>
    </source>
</evidence>
<dbReference type="PANTHER" id="PTHR37305">
    <property type="entry name" value="INTEGRAL MEMBRANE PROTEIN-RELATED"/>
    <property type="match status" value="1"/>
</dbReference>
<feature type="transmembrane region" description="Helical" evidence="2">
    <location>
        <begin position="155"/>
        <end position="188"/>
    </location>
</feature>
<dbReference type="EMBL" id="BAAAYG010000003">
    <property type="protein sequence ID" value="GAA3282087.1"/>
    <property type="molecule type" value="Genomic_DNA"/>
</dbReference>
<feature type="transmembrane region" description="Helical" evidence="2">
    <location>
        <begin position="295"/>
        <end position="314"/>
    </location>
</feature>
<organism evidence="3 4">
    <name type="scientific">Nesterenkonia halobia</name>
    <dbReference type="NCBI Taxonomy" id="37922"/>
    <lineage>
        <taxon>Bacteria</taxon>
        <taxon>Bacillati</taxon>
        <taxon>Actinomycetota</taxon>
        <taxon>Actinomycetes</taxon>
        <taxon>Micrococcales</taxon>
        <taxon>Micrococcaceae</taxon>
        <taxon>Nesterenkonia</taxon>
    </lineage>
</organism>
<sequence length="319" mass="32720">MTPQTTADRLNTSSMDSPGTGPGAVAATGSPAASATSSVEGRLSFPRALRAELMKIRVLRSSWWLSGIALVLVVGFTGLALLSYNAMRSVQQGPSGAQMPEQSDAELMRQLLTSGTGGLTFAGILLGCVGIIAISSEFGTGSIRSSMSAVPGRGLFAAAKLTAVAITAAVVGAVLVVASTAIILAFAAGEGLLGAADTGEIMQSVLTNWLSMIVVTLLACGLGLLLRSTAGAIVTLTMFLFVVQIALGILSGMTQNAEFVQFLSTWEFGNLLTSLTQLSEPTGEDYDLSVTTGTAILGLLAWLAAVIVPAAMLFQKRDV</sequence>
<feature type="compositionally biased region" description="Low complexity" evidence="1">
    <location>
        <begin position="17"/>
        <end position="33"/>
    </location>
</feature>
<proteinExistence type="predicted"/>
<dbReference type="PANTHER" id="PTHR37305:SF1">
    <property type="entry name" value="MEMBRANE PROTEIN"/>
    <property type="match status" value="1"/>
</dbReference>
<dbReference type="Proteomes" id="UP001501736">
    <property type="component" value="Unassembled WGS sequence"/>
</dbReference>
<evidence type="ECO:0000256" key="1">
    <source>
        <dbReference type="SAM" id="MobiDB-lite"/>
    </source>
</evidence>
<accession>A0ABP6RAM2</accession>
<keyword evidence="2" id="KW-0472">Membrane</keyword>
<name>A0ABP6RAM2_9MICC</name>
<evidence type="ECO:0008006" key="5">
    <source>
        <dbReference type="Google" id="ProtNLM"/>
    </source>
</evidence>
<reference evidence="4" key="1">
    <citation type="journal article" date="2019" name="Int. J. Syst. Evol. Microbiol.">
        <title>The Global Catalogue of Microorganisms (GCM) 10K type strain sequencing project: providing services to taxonomists for standard genome sequencing and annotation.</title>
        <authorList>
            <consortium name="The Broad Institute Genomics Platform"/>
            <consortium name="The Broad Institute Genome Sequencing Center for Infectious Disease"/>
            <person name="Wu L."/>
            <person name="Ma J."/>
        </authorList>
    </citation>
    <scope>NUCLEOTIDE SEQUENCE [LARGE SCALE GENOMIC DNA]</scope>
    <source>
        <strain evidence="4">JCM 11483</strain>
    </source>
</reference>
<feature type="transmembrane region" description="Helical" evidence="2">
    <location>
        <begin position="208"/>
        <end position="226"/>
    </location>
</feature>
<gene>
    <name evidence="3" type="ORF">GCM10020260_08560</name>
</gene>
<feature type="transmembrane region" description="Helical" evidence="2">
    <location>
        <begin position="233"/>
        <end position="253"/>
    </location>
</feature>
<comment type="caution">
    <text evidence="3">The sequence shown here is derived from an EMBL/GenBank/DDBJ whole genome shotgun (WGS) entry which is preliminary data.</text>
</comment>
<protein>
    <recommendedName>
        <fullName evidence="5">ABC transporter permease</fullName>
    </recommendedName>
</protein>
<dbReference type="Pfam" id="PF12679">
    <property type="entry name" value="ABC2_membrane_2"/>
    <property type="match status" value="1"/>
</dbReference>
<feature type="region of interest" description="Disordered" evidence="1">
    <location>
        <begin position="1"/>
        <end position="33"/>
    </location>
</feature>
<feature type="transmembrane region" description="Helical" evidence="2">
    <location>
        <begin position="107"/>
        <end position="134"/>
    </location>
</feature>
<evidence type="ECO:0000256" key="2">
    <source>
        <dbReference type="SAM" id="Phobius"/>
    </source>
</evidence>
<keyword evidence="4" id="KW-1185">Reference proteome</keyword>
<keyword evidence="2" id="KW-0812">Transmembrane</keyword>
<keyword evidence="2" id="KW-1133">Transmembrane helix</keyword>
<feature type="compositionally biased region" description="Polar residues" evidence="1">
    <location>
        <begin position="1"/>
        <end position="16"/>
    </location>
</feature>